<dbReference type="InterPro" id="IPR027385">
    <property type="entry name" value="Beta-barrel_OMP"/>
</dbReference>
<evidence type="ECO:0000259" key="3">
    <source>
        <dbReference type="Pfam" id="PF13505"/>
    </source>
</evidence>
<keyword evidence="1 2" id="KW-0732">Signal</keyword>
<keyword evidence="5" id="KW-1185">Reference proteome</keyword>
<dbReference type="AlphaFoldDB" id="A0A2S1LD56"/>
<dbReference type="Gene3D" id="2.40.160.20">
    <property type="match status" value="1"/>
</dbReference>
<name>A0A2S1LD56_9FLAO</name>
<organism evidence="4 5">
    <name type="scientific">Flavobacterium faecale</name>
    <dbReference type="NCBI Taxonomy" id="1355330"/>
    <lineage>
        <taxon>Bacteria</taxon>
        <taxon>Pseudomonadati</taxon>
        <taxon>Bacteroidota</taxon>
        <taxon>Flavobacteriia</taxon>
        <taxon>Flavobacteriales</taxon>
        <taxon>Flavobacteriaceae</taxon>
        <taxon>Flavobacterium</taxon>
    </lineage>
</organism>
<dbReference type="Pfam" id="PF13505">
    <property type="entry name" value="OMP_b-brl"/>
    <property type="match status" value="1"/>
</dbReference>
<dbReference type="SUPFAM" id="SSF56925">
    <property type="entry name" value="OMPA-like"/>
    <property type="match status" value="1"/>
</dbReference>
<evidence type="ECO:0000256" key="2">
    <source>
        <dbReference type="SAM" id="SignalP"/>
    </source>
</evidence>
<reference evidence="4 5" key="1">
    <citation type="submission" date="2017-04" db="EMBL/GenBank/DDBJ databases">
        <title>Compelte genome sequence of WV33.</title>
        <authorList>
            <person name="Lee P.C."/>
        </authorList>
    </citation>
    <scope>NUCLEOTIDE SEQUENCE [LARGE SCALE GENOMIC DNA]</scope>
    <source>
        <strain evidence="4 5">WV33</strain>
    </source>
</reference>
<sequence length="208" mass="21874">MKKVILSAIALLAISFANAQDSSAKEYGFSEGNVLVEGNLGFNSSTNNNTDVKTNSFNFTPKVGYFLTDKFAVGAQIGVGTNKTETAGVDTSKSTNLSAGVFGRYYFLDLGQRFKTYADANVAYGHSKDGIGAAELKANGVSAGLGLGINYFVTKRVVLNFALRNILSYSTAKVDAPGAKSVSNFGFDLNGNIANPFATGSFGVGYIF</sequence>
<evidence type="ECO:0000256" key="1">
    <source>
        <dbReference type="ARBA" id="ARBA00022729"/>
    </source>
</evidence>
<dbReference type="OrthoDB" id="945117at2"/>
<feature type="chain" id="PRO_5015453633" description="Outer membrane protein beta-barrel domain-containing protein" evidence="2">
    <location>
        <begin position="20"/>
        <end position="208"/>
    </location>
</feature>
<dbReference type="RefSeq" id="WP_108740569.1">
    <property type="nucleotide sequence ID" value="NZ_CP020918.1"/>
</dbReference>
<dbReference type="KEGG" id="ffa:FFWV33_08830"/>
<gene>
    <name evidence="4" type="ORF">FFWV33_08830</name>
</gene>
<evidence type="ECO:0000313" key="4">
    <source>
        <dbReference type="EMBL" id="AWG21631.1"/>
    </source>
</evidence>
<dbReference type="EMBL" id="CP020918">
    <property type="protein sequence ID" value="AWG21631.1"/>
    <property type="molecule type" value="Genomic_DNA"/>
</dbReference>
<dbReference type="Proteomes" id="UP000244527">
    <property type="component" value="Chromosome"/>
</dbReference>
<proteinExistence type="predicted"/>
<feature type="domain" description="Outer membrane protein beta-barrel" evidence="3">
    <location>
        <begin position="9"/>
        <end position="166"/>
    </location>
</feature>
<protein>
    <recommendedName>
        <fullName evidence="3">Outer membrane protein beta-barrel domain-containing protein</fullName>
    </recommendedName>
</protein>
<dbReference type="InterPro" id="IPR011250">
    <property type="entry name" value="OMP/PagP_B-barrel"/>
</dbReference>
<feature type="signal peptide" evidence="2">
    <location>
        <begin position="1"/>
        <end position="19"/>
    </location>
</feature>
<evidence type="ECO:0000313" key="5">
    <source>
        <dbReference type="Proteomes" id="UP000244527"/>
    </source>
</evidence>
<accession>A0A2S1LD56</accession>